<dbReference type="InterPro" id="IPR029058">
    <property type="entry name" value="AB_hydrolase_fold"/>
</dbReference>
<proteinExistence type="predicted"/>
<organism evidence="2">
    <name type="scientific">Lentimicrobium saccharophilum</name>
    <dbReference type="NCBI Taxonomy" id="1678841"/>
    <lineage>
        <taxon>Bacteria</taxon>
        <taxon>Pseudomonadati</taxon>
        <taxon>Bacteroidota</taxon>
        <taxon>Bacteroidia</taxon>
        <taxon>Bacteroidales</taxon>
        <taxon>Lentimicrobiaceae</taxon>
        <taxon>Lentimicrobium</taxon>
    </lineage>
</organism>
<evidence type="ECO:0000313" key="2">
    <source>
        <dbReference type="EMBL" id="GAP42253.1"/>
    </source>
</evidence>
<evidence type="ECO:0000256" key="1">
    <source>
        <dbReference type="SAM" id="Phobius"/>
    </source>
</evidence>
<gene>
    <name evidence="2" type="ORF">TBC1_11382</name>
</gene>
<evidence type="ECO:0008006" key="4">
    <source>
        <dbReference type="Google" id="ProtNLM"/>
    </source>
</evidence>
<reference evidence="2" key="1">
    <citation type="journal article" date="2015" name="Genome Announc.">
        <title>Draft Genome Sequence of Bacteroidales Strain TBC1, a Novel Isolate from a Methanogenic Wastewater Treatment System.</title>
        <authorList>
            <person name="Tourlousse D.M."/>
            <person name="Matsuura N."/>
            <person name="Sun L."/>
            <person name="Toyonaga M."/>
            <person name="Kuroda K."/>
            <person name="Ohashi A."/>
            <person name="Cruz R."/>
            <person name="Yamaguchi T."/>
            <person name="Sekiguchi Y."/>
        </authorList>
    </citation>
    <scope>NUCLEOTIDE SEQUENCE [LARGE SCALE GENOMIC DNA]</scope>
    <source>
        <strain evidence="2">TBC1</strain>
    </source>
</reference>
<dbReference type="Pfam" id="PF19519">
    <property type="entry name" value="DUF6051"/>
    <property type="match status" value="1"/>
</dbReference>
<keyword evidence="1" id="KW-0472">Membrane</keyword>
<dbReference type="EMBL" id="DF968182">
    <property type="protein sequence ID" value="GAP42253.1"/>
    <property type="molecule type" value="Genomic_DNA"/>
</dbReference>
<sequence length="382" mass="43479">MVHYTETYQTLKSLLKAGNQIQHIPGSDACFQSFEFTSDVPGKAYPAIRTEPNGLCNINSDDSLIAENARFTYPVFIPESNKGNRAVILLHGLNERSWVKYYPWAERLARGLERPVILFPISFHINRSPAEWSNPRLMSSLLPQTRLRNRRNQSSTFVNLALSLRLSRQPLRFFTSGRQSALDLEKLISSIQSGNHPLFAKGTGIDFFAYSIGAFLAQIMILAYGETFLKDTRLMMFCGGAPFNRMNGVSKLIMDEEAFSGLRFFYLRQFEKELNSTDSPLSQIKENQATKAFNAMIDAGRLSQWRNDRFEKMHSRISTIALKKDRVIPPAGISEMMLSGNMKTMDFPFEYTHENPFPLSEEKTGVNQCFEKVFAEAAAFLR</sequence>
<feature type="transmembrane region" description="Helical" evidence="1">
    <location>
        <begin position="207"/>
        <end position="225"/>
    </location>
</feature>
<name>A0A0S7BQ06_9BACT</name>
<accession>A0A0S7BQ06</accession>
<dbReference type="Proteomes" id="UP000053091">
    <property type="component" value="Unassembled WGS sequence"/>
</dbReference>
<keyword evidence="1" id="KW-1133">Transmembrane helix</keyword>
<dbReference type="SUPFAM" id="SSF53474">
    <property type="entry name" value="alpha/beta-Hydrolases"/>
    <property type="match status" value="1"/>
</dbReference>
<dbReference type="InterPro" id="IPR046114">
    <property type="entry name" value="DUF6051"/>
</dbReference>
<evidence type="ECO:0000313" key="3">
    <source>
        <dbReference type="Proteomes" id="UP000053091"/>
    </source>
</evidence>
<dbReference type="Gene3D" id="3.40.50.1820">
    <property type="entry name" value="alpha/beta hydrolase"/>
    <property type="match status" value="1"/>
</dbReference>
<keyword evidence="3" id="KW-1185">Reference proteome</keyword>
<keyword evidence="1" id="KW-0812">Transmembrane</keyword>
<dbReference type="RefSeq" id="WP_062037680.1">
    <property type="nucleotide sequence ID" value="NZ_DF968182.1"/>
</dbReference>
<dbReference type="OrthoDB" id="5521540at2"/>
<protein>
    <recommendedName>
        <fullName evidence="4">Alpha/beta hydrolase</fullName>
    </recommendedName>
</protein>
<dbReference type="AlphaFoldDB" id="A0A0S7BQ06"/>